<evidence type="ECO:0000256" key="8">
    <source>
        <dbReference type="ARBA" id="ARBA00023136"/>
    </source>
</evidence>
<evidence type="ECO:0000313" key="12">
    <source>
        <dbReference type="RefSeq" id="XP_017297991.1"/>
    </source>
</evidence>
<keyword evidence="7 10" id="KW-1133">Transmembrane helix</keyword>
<evidence type="ECO:0000256" key="4">
    <source>
        <dbReference type="ARBA" id="ARBA00022502"/>
    </source>
</evidence>
<keyword evidence="8 10" id="KW-0472">Membrane</keyword>
<evidence type="ECO:0000256" key="7">
    <source>
        <dbReference type="ARBA" id="ARBA00022989"/>
    </source>
</evidence>
<evidence type="ECO:0000256" key="6">
    <source>
        <dbReference type="ARBA" id="ARBA00022824"/>
    </source>
</evidence>
<keyword evidence="6 10" id="KW-0256">Endoplasmic reticulum</keyword>
<evidence type="ECO:0000256" key="2">
    <source>
        <dbReference type="ARBA" id="ARBA00004687"/>
    </source>
</evidence>
<comment type="pathway">
    <text evidence="2 10">Glycolipid biosynthesis; glycosylphosphatidylinositol-anchor biosynthesis.</text>
</comment>
<dbReference type="PANTHER" id="PTHR28650">
    <property type="entry name" value="PHOSPHATIDYLINOSITOL-GLYCAN BIOSYNTHESIS CLASS X PROTEIN"/>
    <property type="match status" value="1"/>
</dbReference>
<dbReference type="GO" id="GO:0006506">
    <property type="term" value="P:GPI anchor biosynthetic process"/>
    <property type="evidence" value="ECO:0007669"/>
    <property type="project" value="UniProtKB-UniPathway"/>
</dbReference>
<dbReference type="InterPro" id="IPR040039">
    <property type="entry name" value="PIGX"/>
</dbReference>
<dbReference type="STRING" id="121845.A0A1S4E713"/>
<keyword evidence="5 10" id="KW-0812">Transmembrane</keyword>
<sequence length="232" mass="25562">MMGKVVCSVFFLCTAVFLSVSCRSQVTITRELRNDGYHRNLVSNIDIYSTSETYPCSLLLVEYLPSNVYVDSDQLIRLAAKTGLVSFLNTSVNIEAIANSEKATPFKAFLYPLEQDGPKITRSVELPIHLRYQAASSGGGYKNVNIGQPSLFSRCAQDNSDPTAKKFDLPCSANDRSLCKWTKLDAAISPATLTASVPVGNTDLGLYVSIVSYILLYGATFLITKTIYYKKY</sequence>
<evidence type="ECO:0000256" key="10">
    <source>
        <dbReference type="RuleBase" id="RU366056"/>
    </source>
</evidence>
<dbReference type="RefSeq" id="XP_026676707.1">
    <property type="nucleotide sequence ID" value="XM_026820906.1"/>
</dbReference>
<keyword evidence="10" id="KW-0732">Signal</keyword>
<dbReference type="InterPro" id="IPR013233">
    <property type="entry name" value="PIG-X/PBN1"/>
</dbReference>
<dbReference type="PROSITE" id="PS51257">
    <property type="entry name" value="PROKAR_LIPOPROTEIN"/>
    <property type="match status" value="1"/>
</dbReference>
<dbReference type="Proteomes" id="UP000079169">
    <property type="component" value="Unplaced"/>
</dbReference>
<comment type="function">
    <text evidence="10">Stabilizing subunit of the glycosylphosphatidylinositol-mannosyltransferase I complex which catalyzes the transfer of the first mannose, via an alpha-1,4 bond from a dolichol-phosphate-mannose (Dol-P-Man) to the glucosaminyl acyl phosphatidylinositol (GlcN-(acyl)PI) intermediate to generate alpha-D-Man-(1-&gt;4)-alpha-D-GlcN-(1-&gt;6)-(1-radyl,2-acyl-sn-glycero-3-phospho)-2-acyl-inositol and participates in the sixth step of the glycosylphosphatidylinositol-anchor biosynthesis. Probably acts by stabilizing the mannosyltransferase PIGM.</text>
</comment>
<keyword evidence="9" id="KW-0325">Glycoprotein</keyword>
<comment type="subcellular location">
    <subcellularLocation>
        <location evidence="1 10">Endoplasmic reticulum membrane</location>
        <topology evidence="1 10">Single-pass membrane protein</topology>
    </subcellularLocation>
</comment>
<dbReference type="AlphaFoldDB" id="A0A1S4E713"/>
<evidence type="ECO:0000256" key="5">
    <source>
        <dbReference type="ARBA" id="ARBA00022692"/>
    </source>
</evidence>
<feature type="signal peptide" evidence="10">
    <location>
        <begin position="1"/>
        <end position="22"/>
    </location>
</feature>
<proteinExistence type="inferred from homology"/>
<accession>A0A1S4E713</accession>
<dbReference type="RefSeq" id="XP_017297991.1">
    <property type="nucleotide sequence ID" value="XM_017442502.2"/>
</dbReference>
<evidence type="ECO:0000256" key="3">
    <source>
        <dbReference type="ARBA" id="ARBA00010345"/>
    </source>
</evidence>
<dbReference type="GO" id="GO:0005789">
    <property type="term" value="C:endoplasmic reticulum membrane"/>
    <property type="evidence" value="ECO:0007669"/>
    <property type="project" value="UniProtKB-SubCell"/>
</dbReference>
<reference evidence="12 13" key="1">
    <citation type="submission" date="2025-04" db="UniProtKB">
        <authorList>
            <consortium name="RefSeq"/>
        </authorList>
    </citation>
    <scope>IDENTIFICATION</scope>
</reference>
<dbReference type="KEGG" id="dci:108251944"/>
<protein>
    <recommendedName>
        <fullName evidence="10">Phosphatidylinositol-glycan biosynthesis class X protein</fullName>
    </recommendedName>
</protein>
<dbReference type="PaxDb" id="121845-A0A1S4E713"/>
<dbReference type="Pfam" id="PF08320">
    <property type="entry name" value="PIG-X"/>
    <property type="match status" value="1"/>
</dbReference>
<feature type="transmembrane region" description="Helical" evidence="10">
    <location>
        <begin position="204"/>
        <end position="223"/>
    </location>
</feature>
<gene>
    <name evidence="12 13" type="primary">LOC108251944</name>
</gene>
<evidence type="ECO:0000313" key="13">
    <source>
        <dbReference type="RefSeq" id="XP_026676707.1"/>
    </source>
</evidence>
<evidence type="ECO:0000313" key="11">
    <source>
        <dbReference type="Proteomes" id="UP000079169"/>
    </source>
</evidence>
<dbReference type="SMART" id="SM00780">
    <property type="entry name" value="PIG-X"/>
    <property type="match status" value="1"/>
</dbReference>
<dbReference type="UniPathway" id="UPA00196"/>
<keyword evidence="4 10" id="KW-0337">GPI-anchor biosynthesis</keyword>
<feature type="chain" id="PRO_5044514528" description="Phosphatidylinositol-glycan biosynthesis class X protein" evidence="10">
    <location>
        <begin position="23"/>
        <end position="232"/>
    </location>
</feature>
<evidence type="ECO:0000256" key="1">
    <source>
        <dbReference type="ARBA" id="ARBA00004389"/>
    </source>
</evidence>
<keyword evidence="11" id="KW-1185">Reference proteome</keyword>
<organism evidence="11 12">
    <name type="scientific">Diaphorina citri</name>
    <name type="common">Asian citrus psyllid</name>
    <dbReference type="NCBI Taxonomy" id="121845"/>
    <lineage>
        <taxon>Eukaryota</taxon>
        <taxon>Metazoa</taxon>
        <taxon>Ecdysozoa</taxon>
        <taxon>Arthropoda</taxon>
        <taxon>Hexapoda</taxon>
        <taxon>Insecta</taxon>
        <taxon>Pterygota</taxon>
        <taxon>Neoptera</taxon>
        <taxon>Paraneoptera</taxon>
        <taxon>Hemiptera</taxon>
        <taxon>Sternorrhyncha</taxon>
        <taxon>Psylloidea</taxon>
        <taxon>Psyllidae</taxon>
        <taxon>Diaphorininae</taxon>
        <taxon>Diaphorina</taxon>
    </lineage>
</organism>
<comment type="similarity">
    <text evidence="3 10">Belongs to the PIGX family.</text>
</comment>
<dbReference type="GeneID" id="108251944"/>
<dbReference type="PANTHER" id="PTHR28650:SF1">
    <property type="entry name" value="PHOSPHATIDYLINOSITOL-GLYCAN BIOSYNTHESIS CLASS X PROTEIN"/>
    <property type="match status" value="1"/>
</dbReference>
<evidence type="ECO:0000256" key="9">
    <source>
        <dbReference type="ARBA" id="ARBA00023180"/>
    </source>
</evidence>
<name>A0A1S4E713_DIACI</name>
<dbReference type="OMA" id="ALSKYMW"/>